<reference evidence="1 2" key="1">
    <citation type="submission" date="2022-08" db="EMBL/GenBank/DDBJ databases">
        <title>Bacterial and archaeal communities from various locations to study Microbial Dark Matter (Phase II).</title>
        <authorList>
            <person name="Stepanauskas R."/>
        </authorList>
    </citation>
    <scope>NUCLEOTIDE SEQUENCE [LARGE SCALE GENOMIC DNA]</scope>
    <source>
        <strain evidence="1 2">PD1</strain>
    </source>
</reference>
<sequence>MMKWLFWALFGWLLGRSLRGIPPAPRRVTRKGWHALRFLTAKRKSSKLYHLFRLFD</sequence>
<comment type="caution">
    <text evidence="1">The sequence shown here is derived from an EMBL/GenBank/DDBJ whole genome shotgun (WGS) entry which is preliminary data.</text>
</comment>
<dbReference type="EMBL" id="JANUCP010000007">
    <property type="protein sequence ID" value="MCS3920764.1"/>
    <property type="molecule type" value="Genomic_DNA"/>
</dbReference>
<accession>A0ABT2ES19</accession>
<keyword evidence="2" id="KW-1185">Reference proteome</keyword>
<organism evidence="1 2">
    <name type="scientific">Candidatus Fervidibacter sacchari</name>
    <dbReference type="NCBI Taxonomy" id="1448929"/>
    <lineage>
        <taxon>Bacteria</taxon>
        <taxon>Candidatus Fervidibacterota</taxon>
        <taxon>Candidatus Fervidibacter</taxon>
    </lineage>
</organism>
<protein>
    <submittedName>
        <fullName evidence="1">Uncharacterized protein</fullName>
    </submittedName>
</protein>
<evidence type="ECO:0000313" key="1">
    <source>
        <dbReference type="EMBL" id="MCS3920764.1"/>
    </source>
</evidence>
<dbReference type="Proteomes" id="UP001204798">
    <property type="component" value="Unassembled WGS sequence"/>
</dbReference>
<evidence type="ECO:0000313" key="2">
    <source>
        <dbReference type="Proteomes" id="UP001204798"/>
    </source>
</evidence>
<proteinExistence type="predicted"/>
<gene>
    <name evidence="1" type="ORF">M2350_003201</name>
</gene>
<name>A0ABT2ES19_9BACT</name>